<dbReference type="EMBL" id="SPHZ02000011">
    <property type="protein sequence ID" value="KAF0893202.1"/>
    <property type="molecule type" value="Genomic_DNA"/>
</dbReference>
<protein>
    <recommendedName>
        <fullName evidence="2">Smr domain-containing protein</fullName>
    </recommendedName>
</protein>
<proteinExistence type="predicted"/>
<gene>
    <name evidence="3" type="ORF">E2562_023224</name>
</gene>
<evidence type="ECO:0000313" key="3">
    <source>
        <dbReference type="EMBL" id="KAF0893202.1"/>
    </source>
</evidence>
<sequence length="163" mass="18037">MSFVPTEPELEELCDDYLNHQKDALKMMRAATKHSQAASNAFLRGDHASAKELSLRAQEERSAAEKLNKKAAEEIFRLRNSNNSIWKVDMHGLHASEAVEVLERHLRRIELQPPGNNAASTDELAKSEPSMAGSSIEPGPGKVVLVRPRQAILEVITDVTTTN</sequence>
<dbReference type="PROSITE" id="PS50828">
    <property type="entry name" value="SMR"/>
    <property type="match status" value="1"/>
</dbReference>
<dbReference type="Pfam" id="PF08590">
    <property type="entry name" value="DUF1771"/>
    <property type="match status" value="1"/>
</dbReference>
<dbReference type="Gene3D" id="3.30.1370.110">
    <property type="match status" value="1"/>
</dbReference>
<dbReference type="InterPro" id="IPR013899">
    <property type="entry name" value="DUF1771"/>
</dbReference>
<feature type="region of interest" description="Disordered" evidence="1">
    <location>
        <begin position="112"/>
        <end position="141"/>
    </location>
</feature>
<dbReference type="SMART" id="SM01162">
    <property type="entry name" value="DUF1771"/>
    <property type="match status" value="1"/>
</dbReference>
<evidence type="ECO:0000256" key="1">
    <source>
        <dbReference type="SAM" id="MobiDB-lite"/>
    </source>
</evidence>
<dbReference type="AlphaFoldDB" id="A0A6G1BZ74"/>
<organism evidence="3 4">
    <name type="scientific">Oryza meyeriana var. granulata</name>
    <dbReference type="NCBI Taxonomy" id="110450"/>
    <lineage>
        <taxon>Eukaryota</taxon>
        <taxon>Viridiplantae</taxon>
        <taxon>Streptophyta</taxon>
        <taxon>Embryophyta</taxon>
        <taxon>Tracheophyta</taxon>
        <taxon>Spermatophyta</taxon>
        <taxon>Magnoliopsida</taxon>
        <taxon>Liliopsida</taxon>
        <taxon>Poales</taxon>
        <taxon>Poaceae</taxon>
        <taxon>BOP clade</taxon>
        <taxon>Oryzoideae</taxon>
        <taxon>Oryzeae</taxon>
        <taxon>Oryzinae</taxon>
        <taxon>Oryza</taxon>
        <taxon>Oryza meyeriana</taxon>
    </lineage>
</organism>
<accession>A0A6G1BZ74</accession>
<dbReference type="OrthoDB" id="3231855at2759"/>
<dbReference type="InterPro" id="IPR036063">
    <property type="entry name" value="Smr_dom_sf"/>
</dbReference>
<evidence type="ECO:0000313" key="4">
    <source>
        <dbReference type="Proteomes" id="UP000479710"/>
    </source>
</evidence>
<keyword evidence="4" id="KW-1185">Reference proteome</keyword>
<name>A0A6G1BZ74_9ORYZ</name>
<dbReference type="InterPro" id="IPR002625">
    <property type="entry name" value="Smr_dom"/>
</dbReference>
<reference evidence="3 4" key="1">
    <citation type="submission" date="2019-11" db="EMBL/GenBank/DDBJ databases">
        <title>Whole genome sequence of Oryza granulata.</title>
        <authorList>
            <person name="Li W."/>
        </authorList>
    </citation>
    <scope>NUCLEOTIDE SEQUENCE [LARGE SCALE GENOMIC DNA]</scope>
    <source>
        <strain evidence="4">cv. Menghai</strain>
        <tissue evidence="3">Leaf</tissue>
    </source>
</reference>
<comment type="caution">
    <text evidence="3">The sequence shown here is derived from an EMBL/GenBank/DDBJ whole genome shotgun (WGS) entry which is preliminary data.</text>
</comment>
<dbReference type="PANTHER" id="PTHR47812">
    <property type="entry name" value="SMR (SMALL MUTS RELATED) DOMAIN-CONTAINING PROTEIN"/>
    <property type="match status" value="1"/>
</dbReference>
<evidence type="ECO:0000259" key="2">
    <source>
        <dbReference type="PROSITE" id="PS50828"/>
    </source>
</evidence>
<feature type="domain" description="Smr" evidence="2">
    <location>
        <begin position="88"/>
        <end position="157"/>
    </location>
</feature>
<dbReference type="PANTHER" id="PTHR47812:SF2">
    <property type="entry name" value="SMR (SMALL MUTS RELATED) DOMAIN-CONTAINING PROTEIN"/>
    <property type="match status" value="1"/>
</dbReference>
<dbReference type="Proteomes" id="UP000479710">
    <property type="component" value="Unassembled WGS sequence"/>
</dbReference>